<dbReference type="InterPro" id="IPR016205">
    <property type="entry name" value="Glycerol_DH"/>
</dbReference>
<evidence type="ECO:0000256" key="13">
    <source>
        <dbReference type="PIRSR" id="PIRSR000112-2"/>
    </source>
</evidence>
<dbReference type="GO" id="GO:0106357">
    <property type="term" value="F:glycerol-1-phosphate dehydrogenase (NAD+) activity"/>
    <property type="evidence" value="ECO:0007669"/>
    <property type="project" value="RHEA"/>
</dbReference>
<dbReference type="Gene3D" id="3.40.50.1970">
    <property type="match status" value="1"/>
</dbReference>
<dbReference type="GO" id="GO:0046872">
    <property type="term" value="F:metal ion binding"/>
    <property type="evidence" value="ECO:0007669"/>
    <property type="project" value="UniProtKB-KW"/>
</dbReference>
<dbReference type="GO" id="GO:0106358">
    <property type="term" value="F:glycerol-1-phosphate dehydrogenase (NADP+) activity"/>
    <property type="evidence" value="ECO:0007669"/>
    <property type="project" value="RHEA"/>
</dbReference>
<comment type="similarity">
    <text evidence="11">Belongs to the glycerol-1-phosphate dehydrogenase family.</text>
</comment>
<evidence type="ECO:0000256" key="4">
    <source>
        <dbReference type="ARBA" id="ARBA00022833"/>
    </source>
</evidence>
<evidence type="ECO:0000256" key="9">
    <source>
        <dbReference type="ARBA" id="ARBA00023209"/>
    </source>
</evidence>
<dbReference type="GO" id="GO:0006650">
    <property type="term" value="P:glycerophospholipid metabolic process"/>
    <property type="evidence" value="ECO:0007669"/>
    <property type="project" value="UniProtKB-UniRule"/>
</dbReference>
<dbReference type="eggNOG" id="arCOG00982">
    <property type="taxonomic scope" value="Archaea"/>
</dbReference>
<evidence type="ECO:0000256" key="6">
    <source>
        <dbReference type="ARBA" id="ARBA00023002"/>
    </source>
</evidence>
<proteinExistence type="inferred from homology"/>
<comment type="function">
    <text evidence="11">Catalyzes the NAD(P)H-dependent reduction of dihydroxyacetonephosphate (DHAP or glycerone phosphate) to glycerol 1-phosphate (G1P). The G1P thus generated is used as the glycerophosphate backbone of phospholipids in the cellular membranes of Archaea.</text>
</comment>
<keyword evidence="16" id="KW-1185">Reference proteome</keyword>
<feature type="binding site" evidence="11">
    <location>
        <position position="104"/>
    </location>
    <ligand>
        <name>substrate</name>
    </ligand>
</feature>
<keyword evidence="9 11" id="KW-0594">Phospholipid biosynthesis</keyword>
<dbReference type="Gene3D" id="1.20.1090.10">
    <property type="entry name" value="Dehydroquinate synthase-like - alpha domain"/>
    <property type="match status" value="1"/>
</dbReference>
<dbReference type="GO" id="GO:0005737">
    <property type="term" value="C:cytoplasm"/>
    <property type="evidence" value="ECO:0007669"/>
    <property type="project" value="UniProtKB-SubCell"/>
</dbReference>
<evidence type="ECO:0000256" key="2">
    <source>
        <dbReference type="ARBA" id="ARBA00022516"/>
    </source>
</evidence>
<evidence type="ECO:0000256" key="11">
    <source>
        <dbReference type="HAMAP-Rule" id="MF_00497"/>
    </source>
</evidence>
<keyword evidence="8 11" id="KW-0443">Lipid metabolism</keyword>
<comment type="subcellular location">
    <subcellularLocation>
        <location evidence="11">Cytoplasm</location>
    </subcellularLocation>
</comment>
<keyword evidence="3 11" id="KW-0479">Metal-binding</keyword>
<keyword evidence="6 11" id="KW-0560">Oxidoreductase</keyword>
<dbReference type="STRING" id="647113.Metok_0109"/>
<dbReference type="PANTHER" id="PTHR43616:SF5">
    <property type="entry name" value="GLYCEROL DEHYDROGENASE 1"/>
    <property type="match status" value="1"/>
</dbReference>
<keyword evidence="1 11" id="KW-0963">Cytoplasm</keyword>
<dbReference type="Pfam" id="PF13685">
    <property type="entry name" value="Fe-ADH_2"/>
    <property type="match status" value="1"/>
</dbReference>
<feature type="binding site" evidence="11">
    <location>
        <position position="147"/>
    </location>
    <ligand>
        <name>Zn(2+)</name>
        <dbReference type="ChEBI" id="CHEBI:29105"/>
        <note>catalytic</note>
    </ligand>
</feature>
<dbReference type="InterPro" id="IPR032837">
    <property type="entry name" value="G1PDH"/>
</dbReference>
<name>F8AMY2_METOI</name>
<dbReference type="PANTHER" id="PTHR43616">
    <property type="entry name" value="GLYCEROL DEHYDROGENASE"/>
    <property type="match status" value="1"/>
</dbReference>
<accession>F8AMY2</accession>
<feature type="binding site" evidence="12">
    <location>
        <position position="252"/>
    </location>
    <ligand>
        <name>glycerol</name>
        <dbReference type="ChEBI" id="CHEBI:17754"/>
    </ligand>
</feature>
<dbReference type="GO" id="GO:0008654">
    <property type="term" value="P:phospholipid biosynthetic process"/>
    <property type="evidence" value="ECO:0007669"/>
    <property type="project" value="UniProtKB-KW"/>
</dbReference>
<keyword evidence="7 11" id="KW-0520">NAD</keyword>
<evidence type="ECO:0000256" key="1">
    <source>
        <dbReference type="ARBA" id="ARBA00022490"/>
    </source>
</evidence>
<evidence type="ECO:0000256" key="8">
    <source>
        <dbReference type="ARBA" id="ARBA00023098"/>
    </source>
</evidence>
<keyword evidence="10 11" id="KW-1208">Phospholipid metabolism</keyword>
<evidence type="ECO:0000256" key="7">
    <source>
        <dbReference type="ARBA" id="ARBA00023027"/>
    </source>
</evidence>
<dbReference type="OrthoDB" id="8656at2157"/>
<dbReference type="AlphaFoldDB" id="F8AMY2"/>
<organism evidence="15 16">
    <name type="scientific">Methanothermococcus okinawensis (strain DSM 14208 / JCM 11175 / IH1)</name>
    <dbReference type="NCBI Taxonomy" id="647113"/>
    <lineage>
        <taxon>Archaea</taxon>
        <taxon>Methanobacteriati</taxon>
        <taxon>Methanobacteriota</taxon>
        <taxon>Methanomada group</taxon>
        <taxon>Methanococci</taxon>
        <taxon>Methanococcales</taxon>
        <taxon>Methanococcaceae</taxon>
        <taxon>Methanothermococcus</taxon>
    </lineage>
</organism>
<comment type="pathway">
    <text evidence="11">Membrane lipid metabolism; glycerophospholipid metabolism.</text>
</comment>
<dbReference type="HAMAP" id="MF_00497_A">
    <property type="entry name" value="G1P_dehydrogenase_A"/>
    <property type="match status" value="1"/>
</dbReference>
<evidence type="ECO:0000313" key="15">
    <source>
        <dbReference type="EMBL" id="AEH06105.1"/>
    </source>
</evidence>
<evidence type="ECO:0000256" key="5">
    <source>
        <dbReference type="ARBA" id="ARBA00022857"/>
    </source>
</evidence>
<dbReference type="GeneID" id="10772225"/>
<feature type="binding site" evidence="13">
    <location>
        <position position="104"/>
    </location>
    <ligand>
        <name>glycerol</name>
        <dbReference type="ChEBI" id="CHEBI:17754"/>
    </ligand>
</feature>
<feature type="binding site" evidence="11">
    <location>
        <position position="231"/>
    </location>
    <ligand>
        <name>Zn(2+)</name>
        <dbReference type="ChEBI" id="CHEBI:29105"/>
        <note>catalytic</note>
    </ligand>
</feature>
<dbReference type="HOGENOM" id="CLU_038362_0_0_2"/>
<keyword evidence="5 11" id="KW-0521">NADP</keyword>
<evidence type="ECO:0000256" key="14">
    <source>
        <dbReference type="PIRSR" id="PIRSR000112-3"/>
    </source>
</evidence>
<feature type="binding site" evidence="11 14">
    <location>
        <position position="108"/>
    </location>
    <ligand>
        <name>NAD(+)</name>
        <dbReference type="ChEBI" id="CHEBI:57540"/>
    </ligand>
</feature>
<evidence type="ECO:0000256" key="10">
    <source>
        <dbReference type="ARBA" id="ARBA00023264"/>
    </source>
</evidence>
<dbReference type="PIRSF" id="PIRSF000112">
    <property type="entry name" value="Glycerol_dehydrogenase"/>
    <property type="match status" value="1"/>
</dbReference>
<evidence type="ECO:0000313" key="16">
    <source>
        <dbReference type="Proteomes" id="UP000009296"/>
    </source>
</evidence>
<feature type="binding site" evidence="12">
    <location>
        <position position="231"/>
    </location>
    <ligand>
        <name>glycerol</name>
        <dbReference type="ChEBI" id="CHEBI:17754"/>
    </ligand>
</feature>
<feature type="binding site" evidence="11 14">
    <location>
        <begin position="99"/>
        <end position="102"/>
    </location>
    <ligand>
        <name>NAD(+)</name>
        <dbReference type="ChEBI" id="CHEBI:57540"/>
    </ligand>
</feature>
<protein>
    <recommendedName>
        <fullName evidence="11">Glycerol-1-phosphate dehydrogenase [NAD(P)+]</fullName>
        <shortName evidence="11">G1P dehydrogenase</shortName>
        <shortName evidence="11">G1PDH</shortName>
        <ecNumber evidence="11">1.1.1.261</ecNumber>
    </recommendedName>
    <alternativeName>
        <fullName evidence="11">Enantiomeric glycerophosphate synthase</fullName>
    </alternativeName>
    <alternativeName>
        <fullName evidence="11">sn-glycerol-1-phosphate dehydrogenase</fullName>
    </alternativeName>
</protein>
<evidence type="ECO:0000256" key="12">
    <source>
        <dbReference type="PIRSR" id="PIRSR000112-1"/>
    </source>
</evidence>
<comment type="catalytic activity">
    <reaction evidence="11">
        <text>sn-glycerol 1-phosphate + NAD(+) = dihydroxyacetone phosphate + NADH + H(+)</text>
        <dbReference type="Rhea" id="RHEA:21412"/>
        <dbReference type="ChEBI" id="CHEBI:15378"/>
        <dbReference type="ChEBI" id="CHEBI:57540"/>
        <dbReference type="ChEBI" id="CHEBI:57642"/>
        <dbReference type="ChEBI" id="CHEBI:57685"/>
        <dbReference type="ChEBI" id="CHEBI:57945"/>
        <dbReference type="EC" id="1.1.1.261"/>
    </reaction>
</comment>
<sequence>MITIPRYIVIEENGISALYDILSKLNLKNPLVISGKKTKKYAPNFDRIYYSDVNLDDIVSINKLTKDYDAIIGVGGGKSIDIGKYIAYHSKKPFISIPTTASNDGIASPVISLKQPSIMAESPIAIIADITTIEKSPKRLLTAGLGDVVSNITAVLDWDLAHKEIGEEYSESSAIFSKTIAKELIEYVVNEPDDYECNIHEYSKKLVKALIGSGITIAIAGSTRPASGSEHLFSHALDYLKIKYDLKVNSLHGEQCGVGTIISSYIHHIEGNLSKEIIEHIKLSLKKTKAPTTGHELGFDDDVLIEALTIAHKIRNRYTILRNGISKEKAESILKETGVI</sequence>
<dbReference type="EC" id="1.1.1.261" evidence="11"/>
<dbReference type="SUPFAM" id="SSF56796">
    <property type="entry name" value="Dehydroquinate synthase-like"/>
    <property type="match status" value="1"/>
</dbReference>
<dbReference type="KEGG" id="mok:Metok_0109"/>
<evidence type="ECO:0000256" key="3">
    <source>
        <dbReference type="ARBA" id="ARBA00022723"/>
    </source>
</evidence>
<feature type="binding site" evidence="11">
    <location>
        <position position="147"/>
    </location>
    <ligand>
        <name>substrate</name>
    </ligand>
</feature>
<reference evidence="15" key="1">
    <citation type="submission" date="2011-05" db="EMBL/GenBank/DDBJ databases">
        <title>Complete sequence of chromosome of Methanothermococcus okinawensis IH1.</title>
        <authorList>
            <consortium name="US DOE Joint Genome Institute"/>
            <person name="Lucas S."/>
            <person name="Han J."/>
            <person name="Lapidus A."/>
            <person name="Cheng J.-F."/>
            <person name="Goodwin L."/>
            <person name="Pitluck S."/>
            <person name="Peters L."/>
            <person name="Mikhailova N."/>
            <person name="Held B."/>
            <person name="Han C."/>
            <person name="Tapia R."/>
            <person name="Land M."/>
            <person name="Hauser L."/>
            <person name="Kyrpides N."/>
            <person name="Ivanova N."/>
            <person name="Pagani I."/>
            <person name="Sieprawska-Lupa M."/>
            <person name="Takai K."/>
            <person name="Miyazaki J."/>
            <person name="Whitman W."/>
            <person name="Woyke T."/>
        </authorList>
    </citation>
    <scope>NUCLEOTIDE SEQUENCE [LARGE SCALE GENOMIC DNA]</scope>
    <source>
        <strain evidence="15">IH1</strain>
    </source>
</reference>
<comment type="catalytic activity">
    <reaction evidence="11">
        <text>sn-glycerol 1-phosphate + NADP(+) = dihydroxyacetone phosphate + NADPH + H(+)</text>
        <dbReference type="Rhea" id="RHEA:21416"/>
        <dbReference type="ChEBI" id="CHEBI:15378"/>
        <dbReference type="ChEBI" id="CHEBI:57642"/>
        <dbReference type="ChEBI" id="CHEBI:57685"/>
        <dbReference type="ChEBI" id="CHEBI:57783"/>
        <dbReference type="ChEBI" id="CHEBI:58349"/>
        <dbReference type="EC" id="1.1.1.261"/>
    </reaction>
</comment>
<keyword evidence="4 11" id="KW-0862">Zinc</keyword>
<gene>
    <name evidence="11" type="primary">egsA</name>
    <name evidence="15" type="ordered locus">Metok_0109</name>
</gene>
<dbReference type="Proteomes" id="UP000009296">
    <property type="component" value="Chromosome"/>
</dbReference>
<feature type="binding site" evidence="11">
    <location>
        <position position="252"/>
    </location>
    <ligand>
        <name>Zn(2+)</name>
        <dbReference type="ChEBI" id="CHEBI:29105"/>
        <note>catalytic</note>
    </ligand>
</feature>
<dbReference type="EMBL" id="CP002792">
    <property type="protein sequence ID" value="AEH06105.1"/>
    <property type="molecule type" value="Genomic_DNA"/>
</dbReference>
<keyword evidence="2 11" id="KW-0444">Lipid biosynthesis</keyword>
<dbReference type="InterPro" id="IPR023002">
    <property type="entry name" value="G1P_dehydrogenase_arc"/>
</dbReference>
<feature type="binding site" evidence="11 14">
    <location>
        <begin position="77"/>
        <end position="81"/>
    </location>
    <ligand>
        <name>NAD(+)</name>
        <dbReference type="ChEBI" id="CHEBI:57540"/>
    </ligand>
</feature>
<feature type="binding site" evidence="11">
    <location>
        <position position="235"/>
    </location>
    <ligand>
        <name>substrate</name>
    </ligand>
</feature>
<dbReference type="RefSeq" id="WP_013866291.1">
    <property type="nucleotide sequence ID" value="NC_015636.1"/>
</dbReference>
<feature type="binding site" evidence="12">
    <location>
        <position position="147"/>
    </location>
    <ligand>
        <name>glycerol</name>
        <dbReference type="ChEBI" id="CHEBI:17754"/>
    </ligand>
</feature>
<dbReference type="UniPathway" id="UPA00940"/>
<comment type="cofactor">
    <cofactor evidence="11 12">
        <name>Zn(2+)</name>
        <dbReference type="ChEBI" id="CHEBI:29105"/>
    </cofactor>
    <text evidence="11 12">Binds 1 zinc ion per subunit.</text>
</comment>